<dbReference type="InterPro" id="IPR005541">
    <property type="entry name" value="KNOX2"/>
</dbReference>
<dbReference type="PROSITE" id="PS51213">
    <property type="entry name" value="ELK"/>
    <property type="match status" value="1"/>
</dbReference>
<evidence type="ECO:0000259" key="8">
    <source>
        <dbReference type="PROSITE" id="PS50071"/>
    </source>
</evidence>
<dbReference type="InterPro" id="IPR050224">
    <property type="entry name" value="TALE_homeobox"/>
</dbReference>
<evidence type="ECO:0000256" key="5">
    <source>
        <dbReference type="PROSITE-ProRule" id="PRU00108"/>
    </source>
</evidence>
<dbReference type="SUPFAM" id="SSF46689">
    <property type="entry name" value="Homeodomain-like"/>
    <property type="match status" value="1"/>
</dbReference>
<dbReference type="Gene3D" id="1.10.10.60">
    <property type="entry name" value="Homeodomain-like"/>
    <property type="match status" value="1"/>
</dbReference>
<dbReference type="Proteomes" id="UP000006729">
    <property type="component" value="Chromosome 15"/>
</dbReference>
<feature type="region of interest" description="Disordered" evidence="7">
    <location>
        <begin position="71"/>
        <end position="94"/>
    </location>
</feature>
<evidence type="ECO:0000259" key="9">
    <source>
        <dbReference type="PROSITE" id="PS51213"/>
    </source>
</evidence>
<reference evidence="10 11" key="1">
    <citation type="journal article" date="2006" name="Science">
        <title>The genome of black cottonwood, Populus trichocarpa (Torr. &amp; Gray).</title>
        <authorList>
            <person name="Tuskan G.A."/>
            <person name="Difazio S."/>
            <person name="Jansson S."/>
            <person name="Bohlmann J."/>
            <person name="Grigoriev I."/>
            <person name="Hellsten U."/>
            <person name="Putnam N."/>
            <person name="Ralph S."/>
            <person name="Rombauts S."/>
            <person name="Salamov A."/>
            <person name="Schein J."/>
            <person name="Sterck L."/>
            <person name="Aerts A."/>
            <person name="Bhalerao R.R."/>
            <person name="Bhalerao R.P."/>
            <person name="Blaudez D."/>
            <person name="Boerjan W."/>
            <person name="Brun A."/>
            <person name="Brunner A."/>
            <person name="Busov V."/>
            <person name="Campbell M."/>
            <person name="Carlson J."/>
            <person name="Chalot M."/>
            <person name="Chapman J."/>
            <person name="Chen G.L."/>
            <person name="Cooper D."/>
            <person name="Coutinho P.M."/>
            <person name="Couturier J."/>
            <person name="Covert S."/>
            <person name="Cronk Q."/>
            <person name="Cunningham R."/>
            <person name="Davis J."/>
            <person name="Degroeve S."/>
            <person name="Dejardin A."/>
            <person name="Depamphilis C."/>
            <person name="Detter J."/>
            <person name="Dirks B."/>
            <person name="Dubchak I."/>
            <person name="Duplessis S."/>
            <person name="Ehlting J."/>
            <person name="Ellis B."/>
            <person name="Gendler K."/>
            <person name="Goodstein D."/>
            <person name="Gribskov M."/>
            <person name="Grimwood J."/>
            <person name="Groover A."/>
            <person name="Gunter L."/>
            <person name="Hamberger B."/>
            <person name="Heinze B."/>
            <person name="Helariutta Y."/>
            <person name="Henrissat B."/>
            <person name="Holligan D."/>
            <person name="Holt R."/>
            <person name="Huang W."/>
            <person name="Islam-Faridi N."/>
            <person name="Jones S."/>
            <person name="Jones-Rhoades M."/>
            <person name="Jorgensen R."/>
            <person name="Joshi C."/>
            <person name="Kangasjarvi J."/>
            <person name="Karlsson J."/>
            <person name="Kelleher C."/>
            <person name="Kirkpatrick R."/>
            <person name="Kirst M."/>
            <person name="Kohler A."/>
            <person name="Kalluri U."/>
            <person name="Larimer F."/>
            <person name="Leebens-Mack J."/>
            <person name="Leple J.C."/>
            <person name="Locascio P."/>
            <person name="Lou Y."/>
            <person name="Lucas S."/>
            <person name="Martin F."/>
            <person name="Montanini B."/>
            <person name="Napoli C."/>
            <person name="Nelson D.R."/>
            <person name="Nelson C."/>
            <person name="Nieminen K."/>
            <person name="Nilsson O."/>
            <person name="Pereda V."/>
            <person name="Peter G."/>
            <person name="Philippe R."/>
            <person name="Pilate G."/>
            <person name="Poliakov A."/>
            <person name="Razumovskaya J."/>
            <person name="Richardson P."/>
            <person name="Rinaldi C."/>
            <person name="Ritland K."/>
            <person name="Rouze P."/>
            <person name="Ryaboy D."/>
            <person name="Schmutz J."/>
            <person name="Schrader J."/>
            <person name="Segerman B."/>
            <person name="Shin H."/>
            <person name="Siddiqui A."/>
            <person name="Sterky F."/>
            <person name="Terry A."/>
            <person name="Tsai C.J."/>
            <person name="Uberbacher E."/>
            <person name="Unneberg P."/>
            <person name="Vahala J."/>
            <person name="Wall K."/>
            <person name="Wessler S."/>
            <person name="Yang G."/>
            <person name="Yin T."/>
            <person name="Douglas C."/>
            <person name="Marra M."/>
            <person name="Sandberg G."/>
            <person name="Van de Peer Y."/>
            <person name="Rokhsar D."/>
        </authorList>
    </citation>
    <scope>NUCLEOTIDE SEQUENCE [LARGE SCALE GENOMIC DNA]</scope>
    <source>
        <strain evidence="11">cv. Nisqually</strain>
        <strain evidence="10">Nisqually-1</strain>
    </source>
</reference>
<dbReference type="ExpressionAtlas" id="A0A2K1XJR1">
    <property type="expression patterns" value="baseline and differential"/>
</dbReference>
<dbReference type="CDD" id="cd00086">
    <property type="entry name" value="homeodomain"/>
    <property type="match status" value="1"/>
</dbReference>
<dbReference type="SMART" id="SM00389">
    <property type="entry name" value="HOX"/>
    <property type="match status" value="1"/>
</dbReference>
<dbReference type="GO" id="GO:0000981">
    <property type="term" value="F:DNA-binding transcription factor activity, RNA polymerase II-specific"/>
    <property type="evidence" value="ECO:0007669"/>
    <property type="project" value="InterPro"/>
</dbReference>
<dbReference type="GO" id="GO:0003677">
    <property type="term" value="F:DNA binding"/>
    <property type="evidence" value="ECO:0007669"/>
    <property type="project" value="UniProtKB-UniRule"/>
</dbReference>
<evidence type="ECO:0000256" key="6">
    <source>
        <dbReference type="PROSITE-ProRule" id="PRU00559"/>
    </source>
</evidence>
<dbReference type="PROSITE" id="PS50071">
    <property type="entry name" value="HOMEOBOX_2"/>
    <property type="match status" value="1"/>
</dbReference>
<evidence type="ECO:0000256" key="7">
    <source>
        <dbReference type="SAM" id="MobiDB-lite"/>
    </source>
</evidence>
<dbReference type="SMART" id="SM01188">
    <property type="entry name" value="ELK"/>
    <property type="match status" value="1"/>
</dbReference>
<comment type="subcellular location">
    <subcellularLocation>
        <location evidence="1 5">Nucleus</location>
    </subcellularLocation>
</comment>
<feature type="DNA-binding region" description="Homeobox; TALE-type" evidence="5">
    <location>
        <begin position="265"/>
        <end position="328"/>
    </location>
</feature>
<dbReference type="SMART" id="SM01255">
    <property type="entry name" value="KNOX1"/>
    <property type="match status" value="1"/>
</dbReference>
<keyword evidence="11" id="KW-1185">Reference proteome</keyword>
<evidence type="ECO:0000256" key="3">
    <source>
        <dbReference type="ARBA" id="ARBA00023155"/>
    </source>
</evidence>
<dbReference type="InterPro" id="IPR017970">
    <property type="entry name" value="Homeobox_CS"/>
</dbReference>
<feature type="domain" description="Homeobox" evidence="8">
    <location>
        <begin position="264"/>
        <end position="327"/>
    </location>
</feature>
<accession>A0A2K1XJS3</accession>
<name>A0A2K1XJR1_POPTR</name>
<dbReference type="InParanoid" id="A0A2K1XJR1"/>
<dbReference type="InterPro" id="IPR008422">
    <property type="entry name" value="KN_HD"/>
</dbReference>
<evidence type="ECO:0000313" key="11">
    <source>
        <dbReference type="Proteomes" id="UP000006729"/>
    </source>
</evidence>
<dbReference type="Pfam" id="PF03789">
    <property type="entry name" value="ELK"/>
    <property type="match status" value="1"/>
</dbReference>
<dbReference type="OMA" id="PSENMQI"/>
<sequence length="347" mass="38787">MMEQLHGLQSTGTDYSLQVPSENAGAPLVANYYHHMGFPSVAGEASFPFFGSEQLFCGSSVSDAASMVVELHHHHQQQQQQRGGGGGCVGDNSNSNNSQEEASCAIRAKIASHPLYPKLLEAYIDCQKVGAPPEMAYLLDEIREENDVSKRSDNTVASCLGADPELDEFMETYCDILMKYKADLSRPFDEATAFLNDIEAQFNTLCNGASRSQVHDEAVGSSDEDASGGDAEVQDCTRANEDRELKDKLLCKYSGYISTLKHEFSKKKKKGKLPKEAREVLLNWWTVHYKWPYPTEADKVALAESTGLEQKQINNWFINQRKRHWKPSENMQFAVVDSLYGPFFMND</sequence>
<feature type="region of interest" description="Disordered" evidence="7">
    <location>
        <begin position="214"/>
        <end position="238"/>
    </location>
</feature>
<dbReference type="EMBL" id="CM009304">
    <property type="protein sequence ID" value="PNT01024.1"/>
    <property type="molecule type" value="Genomic_DNA"/>
</dbReference>
<keyword evidence="2 5" id="KW-0238">DNA-binding</keyword>
<evidence type="ECO:0000313" key="10">
    <source>
        <dbReference type="EMBL" id="PNT01024.1"/>
    </source>
</evidence>
<dbReference type="SMR" id="A0A2K1XJR1"/>
<accession>A0A2K1XJR1</accession>
<keyword evidence="4 5" id="KW-0539">Nucleus</keyword>
<dbReference type="InterPro" id="IPR001356">
    <property type="entry name" value="HD"/>
</dbReference>
<dbReference type="Gramene" id="Potri.015G079100.1.v4.1">
    <property type="protein sequence ID" value="Potri.015G079100.1.v4.1"/>
    <property type="gene ID" value="Potri.015G079100.v4.1"/>
</dbReference>
<dbReference type="OrthoDB" id="840632at2759"/>
<feature type="domain" description="ELK" evidence="9">
    <location>
        <begin position="244"/>
        <end position="264"/>
    </location>
</feature>
<organism evidence="10 11">
    <name type="scientific">Populus trichocarpa</name>
    <name type="common">Western balsam poplar</name>
    <name type="synonym">Populus balsamifera subsp. trichocarpa</name>
    <dbReference type="NCBI Taxonomy" id="3694"/>
    <lineage>
        <taxon>Eukaryota</taxon>
        <taxon>Viridiplantae</taxon>
        <taxon>Streptophyta</taxon>
        <taxon>Embryophyta</taxon>
        <taxon>Tracheophyta</taxon>
        <taxon>Spermatophyta</taxon>
        <taxon>Magnoliopsida</taxon>
        <taxon>eudicotyledons</taxon>
        <taxon>Gunneridae</taxon>
        <taxon>Pentapetalae</taxon>
        <taxon>rosids</taxon>
        <taxon>fabids</taxon>
        <taxon>Malpighiales</taxon>
        <taxon>Salicaceae</taxon>
        <taxon>Saliceae</taxon>
        <taxon>Populus</taxon>
    </lineage>
</organism>
<dbReference type="PANTHER" id="PTHR11850">
    <property type="entry name" value="HOMEOBOX PROTEIN TRANSCRIPTION FACTORS"/>
    <property type="match status" value="1"/>
</dbReference>
<evidence type="ECO:0000256" key="4">
    <source>
        <dbReference type="ARBA" id="ARBA00023242"/>
    </source>
</evidence>
<gene>
    <name evidence="10" type="ORF">POPTR_015G079100</name>
</gene>
<evidence type="ECO:0000256" key="2">
    <source>
        <dbReference type="ARBA" id="ARBA00023125"/>
    </source>
</evidence>
<dbReference type="InterPro" id="IPR009057">
    <property type="entry name" value="Homeodomain-like_sf"/>
</dbReference>
<dbReference type="AlphaFoldDB" id="A0A2K1XJR1"/>
<dbReference type="EMBL" id="CM009304">
    <property type="protein sequence ID" value="PNT01023.2"/>
    <property type="molecule type" value="Genomic_DNA"/>
</dbReference>
<dbReference type="InterPro" id="IPR005540">
    <property type="entry name" value="KNOX1"/>
</dbReference>
<reference evidence="10" key="2">
    <citation type="submission" date="2017-07" db="EMBL/GenBank/DDBJ databases">
        <title>WGS assembly of Populus trichocarpa.</title>
        <authorList>
            <person name="Tuskan G."/>
            <person name="Difazio S."/>
            <person name="Jansson S."/>
            <person name="Bohlmann J."/>
            <person name="Grigoriev I."/>
            <person name="Hellsten U."/>
            <person name="Putnam N."/>
            <person name="Ralph S."/>
            <person name="Rombauts S."/>
            <person name="Salamov A."/>
            <person name="Schein J."/>
            <person name="Sterck L."/>
            <person name="Aerts A."/>
            <person name="Bhalerao R."/>
            <person name="Bhalerao R."/>
            <person name="Blaudez D."/>
            <person name="Boerjan W."/>
            <person name="Brun A."/>
            <person name="Brunner A."/>
            <person name="Busov V."/>
            <person name="Campbell M."/>
            <person name="Carlson J."/>
            <person name="Chalot M."/>
            <person name="Chapman J."/>
            <person name="Chen G."/>
            <person name="Cooper D."/>
            <person name="Coutinho P."/>
            <person name="Couturier J."/>
            <person name="Covert S."/>
            <person name="Cronk Q."/>
            <person name="Cunningham R."/>
            <person name="Davis J."/>
            <person name="Degroeve S."/>
            <person name="Dejardin A."/>
            <person name="Depamphilis C."/>
            <person name="Detter J."/>
            <person name="Dirks B."/>
            <person name="Dubchak I."/>
            <person name="Duplessis S."/>
            <person name="Ehlting J."/>
            <person name="Ellis B."/>
            <person name="Gendler K."/>
            <person name="Goodstein D."/>
            <person name="Gribskov M."/>
            <person name="Grimwood J."/>
            <person name="Groover A."/>
            <person name="Gunter L."/>
            <person name="Hamberger B."/>
            <person name="Heinze B."/>
            <person name="Helariutta Y."/>
            <person name="Henrissat B."/>
            <person name="Holligan D."/>
            <person name="Holt R."/>
            <person name="Huang W."/>
            <person name="Islam-Faridi N."/>
            <person name="Jones S."/>
            <person name="Jones-Rhoades M."/>
            <person name="Jorgensen R."/>
            <person name="Joshi C."/>
            <person name="Kangasjarvi J."/>
            <person name="Karlsson J."/>
            <person name="Kelleher C."/>
            <person name="Kirkpatrick R."/>
            <person name="Kirst M."/>
            <person name="Kohler A."/>
            <person name="Kalluri U."/>
            <person name="Larimer F."/>
            <person name="Leebens-Mack J."/>
            <person name="Leple J."/>
            <person name="Locascio P."/>
            <person name="Lou Y."/>
            <person name="Lucas S."/>
            <person name="Martin F."/>
            <person name="Montanini B."/>
            <person name="Napoli C."/>
            <person name="Nelson D."/>
            <person name="Nelson C."/>
            <person name="Nieminen K."/>
            <person name="Nilsson O."/>
            <person name="Pereda V."/>
            <person name="Peter G."/>
            <person name="Philippe R."/>
            <person name="Pilate G."/>
            <person name="Poliakov A."/>
            <person name="Razumovskaya J."/>
            <person name="Richardson P."/>
            <person name="Rinaldi C."/>
            <person name="Ritland K."/>
            <person name="Rouze P."/>
            <person name="Ryaboy D."/>
            <person name="Schmutz J."/>
            <person name="Schrader J."/>
            <person name="Segerman B."/>
            <person name="Shin H."/>
            <person name="Siddiqui A."/>
            <person name="Sterky F."/>
            <person name="Terry A."/>
            <person name="Tsai C."/>
            <person name="Uberbacher E."/>
            <person name="Unneberg P."/>
            <person name="Vahala J."/>
            <person name="Wall K."/>
            <person name="Wessler S."/>
            <person name="Yang G."/>
            <person name="Yin T."/>
            <person name="Douglas C."/>
            <person name="Marra M."/>
            <person name="Sandberg G."/>
            <person name="Van De Peer Y."/>
            <person name="Rokhsar D."/>
        </authorList>
    </citation>
    <scope>NUCLEOTIDE SEQUENCE</scope>
    <source>
        <strain evidence="10">Nisqually-1</strain>
    </source>
</reference>
<evidence type="ECO:0000256" key="1">
    <source>
        <dbReference type="ARBA" id="ARBA00004123"/>
    </source>
</evidence>
<dbReference type="InterPro" id="IPR005539">
    <property type="entry name" value="ELK_dom"/>
</dbReference>
<dbReference type="SMART" id="SM01256">
    <property type="entry name" value="KNOX2"/>
    <property type="match status" value="1"/>
</dbReference>
<proteinExistence type="inferred from homology"/>
<protein>
    <submittedName>
        <fullName evidence="10">Uncharacterized protein</fullName>
    </submittedName>
</protein>
<keyword evidence="3 5" id="KW-0371">Homeobox</keyword>
<dbReference type="Pfam" id="PF05920">
    <property type="entry name" value="Homeobox_KN"/>
    <property type="match status" value="1"/>
</dbReference>
<comment type="similarity">
    <text evidence="6">Belongs to the TALE/KNOX homeobox family.</text>
</comment>
<dbReference type="PROSITE" id="PS00027">
    <property type="entry name" value="HOMEOBOX_1"/>
    <property type="match status" value="1"/>
</dbReference>
<dbReference type="Pfam" id="PF03790">
    <property type="entry name" value="KNOX1"/>
    <property type="match status" value="1"/>
</dbReference>
<dbReference type="GO" id="GO:0005634">
    <property type="term" value="C:nucleus"/>
    <property type="evidence" value="ECO:0000318"/>
    <property type="project" value="GO_Central"/>
</dbReference>
<dbReference type="Pfam" id="PF03791">
    <property type="entry name" value="KNOX2"/>
    <property type="match status" value="1"/>
</dbReference>